<protein>
    <submittedName>
        <fullName evidence="1">Uncharacterized protein</fullName>
    </submittedName>
</protein>
<dbReference type="Proteomes" id="UP000438429">
    <property type="component" value="Unassembled WGS sequence"/>
</dbReference>
<dbReference type="AlphaFoldDB" id="A0A6A4SQS0"/>
<sequence length="122" mass="13092">MSSRGAGGATACCHEADFGEKCITVGFYTDHPLESEHNDSMGECQPARHPHVNQLVILMSTSSSSSCQPARHPHVNQLVILMSTSSSSSCQSARHPHVNQLFILMSTSSSSSCQETISQICI</sequence>
<accession>A0A6A4SQS0</accession>
<evidence type="ECO:0000313" key="2">
    <source>
        <dbReference type="Proteomes" id="UP000438429"/>
    </source>
</evidence>
<proteinExistence type="predicted"/>
<gene>
    <name evidence="1" type="ORF">F2P81_013430</name>
</gene>
<organism evidence="1 2">
    <name type="scientific">Scophthalmus maximus</name>
    <name type="common">Turbot</name>
    <name type="synonym">Psetta maxima</name>
    <dbReference type="NCBI Taxonomy" id="52904"/>
    <lineage>
        <taxon>Eukaryota</taxon>
        <taxon>Metazoa</taxon>
        <taxon>Chordata</taxon>
        <taxon>Craniata</taxon>
        <taxon>Vertebrata</taxon>
        <taxon>Euteleostomi</taxon>
        <taxon>Actinopterygii</taxon>
        <taxon>Neopterygii</taxon>
        <taxon>Teleostei</taxon>
        <taxon>Neoteleostei</taxon>
        <taxon>Acanthomorphata</taxon>
        <taxon>Carangaria</taxon>
        <taxon>Pleuronectiformes</taxon>
        <taxon>Pleuronectoidei</taxon>
        <taxon>Scophthalmidae</taxon>
        <taxon>Scophthalmus</taxon>
    </lineage>
</organism>
<comment type="caution">
    <text evidence="1">The sequence shown here is derived from an EMBL/GenBank/DDBJ whole genome shotgun (WGS) entry which is preliminary data.</text>
</comment>
<reference evidence="1 2" key="1">
    <citation type="submission" date="2019-06" db="EMBL/GenBank/DDBJ databases">
        <title>Draft genomes of female and male turbot (Scophthalmus maximus).</title>
        <authorList>
            <person name="Xu H."/>
            <person name="Xu X.-W."/>
            <person name="Shao C."/>
            <person name="Chen S."/>
        </authorList>
    </citation>
    <scope>NUCLEOTIDE SEQUENCE [LARGE SCALE GENOMIC DNA]</scope>
    <source>
        <strain evidence="1">Ysfricsl-2016a</strain>
        <tissue evidence="1">Blood</tissue>
    </source>
</reference>
<name>A0A6A4SQS0_SCOMX</name>
<evidence type="ECO:0000313" key="1">
    <source>
        <dbReference type="EMBL" id="KAF0033364.1"/>
    </source>
</evidence>
<dbReference type="EMBL" id="VEVO01000012">
    <property type="protein sequence ID" value="KAF0033364.1"/>
    <property type="molecule type" value="Genomic_DNA"/>
</dbReference>